<reference evidence="13 14" key="1">
    <citation type="submission" date="2019-07" db="EMBL/GenBank/DDBJ databases">
        <title>Tepidimonas thermarum AA-1 draft genome.</title>
        <authorList>
            <person name="Da Costa M.S."/>
            <person name="Froufe H.J.C."/>
            <person name="Egas C."/>
            <person name="Albuquerque L."/>
        </authorList>
    </citation>
    <scope>NUCLEOTIDE SEQUENCE [LARGE SCALE GENOMIC DNA]</scope>
    <source>
        <strain evidence="13 14">AA-1</strain>
    </source>
</reference>
<dbReference type="EMBL" id="VJOL01000042">
    <property type="protein sequence ID" value="TSE28605.1"/>
    <property type="molecule type" value="Genomic_DNA"/>
</dbReference>
<evidence type="ECO:0000259" key="12">
    <source>
        <dbReference type="PROSITE" id="PS50851"/>
    </source>
</evidence>
<evidence type="ECO:0000256" key="7">
    <source>
        <dbReference type="ARBA" id="ARBA00035100"/>
    </source>
</evidence>
<keyword evidence="5 13" id="KW-0808">Transferase</keyword>
<evidence type="ECO:0000256" key="4">
    <source>
        <dbReference type="ARBA" id="ARBA00022553"/>
    </source>
</evidence>
<dbReference type="SUPFAM" id="SSF55874">
    <property type="entry name" value="ATPase domain of HSP90 chaperone/DNA topoisomerase II/histidine kinase"/>
    <property type="match status" value="1"/>
</dbReference>
<feature type="region of interest" description="Disordered" evidence="9">
    <location>
        <begin position="503"/>
        <end position="538"/>
    </location>
</feature>
<dbReference type="SMART" id="SM00387">
    <property type="entry name" value="HATPase_c"/>
    <property type="match status" value="1"/>
</dbReference>
<dbReference type="Pfam" id="PF01584">
    <property type="entry name" value="CheW"/>
    <property type="match status" value="1"/>
</dbReference>
<dbReference type="FunFam" id="3.30.565.10:FF:000016">
    <property type="entry name" value="Chemotaxis protein CheA, putative"/>
    <property type="match status" value="1"/>
</dbReference>
<feature type="compositionally biased region" description="Basic and acidic residues" evidence="9">
    <location>
        <begin position="517"/>
        <end position="532"/>
    </location>
</feature>
<dbReference type="GO" id="GO:0006935">
    <property type="term" value="P:chemotaxis"/>
    <property type="evidence" value="ECO:0007669"/>
    <property type="project" value="InterPro"/>
</dbReference>
<evidence type="ECO:0000256" key="2">
    <source>
        <dbReference type="ARBA" id="ARBA00012438"/>
    </source>
</evidence>
<dbReference type="Gene3D" id="3.40.50.2300">
    <property type="match status" value="1"/>
</dbReference>
<dbReference type="InterPro" id="IPR011006">
    <property type="entry name" value="CheY-like_superfamily"/>
</dbReference>
<dbReference type="GO" id="GO:0004673">
    <property type="term" value="F:protein histidine kinase activity"/>
    <property type="evidence" value="ECO:0007669"/>
    <property type="project" value="UniProtKB-EC"/>
</dbReference>
<dbReference type="PANTHER" id="PTHR43395">
    <property type="entry name" value="SENSOR HISTIDINE KINASE CHEA"/>
    <property type="match status" value="1"/>
</dbReference>
<dbReference type="PROSITE" id="PS50109">
    <property type="entry name" value="HIS_KIN"/>
    <property type="match status" value="1"/>
</dbReference>
<dbReference type="GO" id="GO:0000160">
    <property type="term" value="P:phosphorelay signal transduction system"/>
    <property type="evidence" value="ECO:0007669"/>
    <property type="project" value="InterPro"/>
</dbReference>
<dbReference type="PRINTS" id="PR00344">
    <property type="entry name" value="BCTRLSENSOR"/>
</dbReference>
<dbReference type="PANTHER" id="PTHR43395:SF8">
    <property type="entry name" value="HISTIDINE KINASE"/>
    <property type="match status" value="1"/>
</dbReference>
<dbReference type="SUPFAM" id="SSF50341">
    <property type="entry name" value="CheW-like"/>
    <property type="match status" value="1"/>
</dbReference>
<comment type="caution">
    <text evidence="13">The sequence shown here is derived from an EMBL/GenBank/DDBJ whole genome shotgun (WGS) entry which is preliminary data.</text>
</comment>
<dbReference type="SMART" id="SM00448">
    <property type="entry name" value="REC"/>
    <property type="match status" value="1"/>
</dbReference>
<evidence type="ECO:0000256" key="6">
    <source>
        <dbReference type="ARBA" id="ARBA00022777"/>
    </source>
</evidence>
<accession>A0A554WYG2</accession>
<dbReference type="SMART" id="SM00260">
    <property type="entry name" value="CheW"/>
    <property type="match status" value="1"/>
</dbReference>
<dbReference type="InterPro" id="IPR051315">
    <property type="entry name" value="Bact_Chemotaxis_CheA"/>
</dbReference>
<feature type="domain" description="CheW-like" evidence="12">
    <location>
        <begin position="360"/>
        <end position="497"/>
    </location>
</feature>
<evidence type="ECO:0000313" key="14">
    <source>
        <dbReference type="Proteomes" id="UP000318542"/>
    </source>
</evidence>
<feature type="modified residue" description="4-aspartylphosphate" evidence="8">
    <location>
        <position position="589"/>
    </location>
</feature>
<evidence type="ECO:0000313" key="13">
    <source>
        <dbReference type="EMBL" id="TSE28605.1"/>
    </source>
</evidence>
<protein>
    <recommendedName>
        <fullName evidence="3">Chemotaxis protein CheA</fullName>
        <ecNumber evidence="2">2.7.13.3</ecNumber>
    </recommendedName>
</protein>
<dbReference type="InterPro" id="IPR036061">
    <property type="entry name" value="CheW-like_dom_sf"/>
</dbReference>
<evidence type="ECO:0000256" key="1">
    <source>
        <dbReference type="ARBA" id="ARBA00000085"/>
    </source>
</evidence>
<dbReference type="InterPro" id="IPR036890">
    <property type="entry name" value="HATPase_C_sf"/>
</dbReference>
<evidence type="ECO:0000259" key="10">
    <source>
        <dbReference type="PROSITE" id="PS50109"/>
    </source>
</evidence>
<dbReference type="Gene3D" id="3.30.565.10">
    <property type="entry name" value="Histidine kinase-like ATPase, C-terminal domain"/>
    <property type="match status" value="1"/>
</dbReference>
<comment type="catalytic activity">
    <reaction evidence="1">
        <text>ATP + protein L-histidine = ADP + protein N-phospho-L-histidine.</text>
        <dbReference type="EC" id="2.7.13.3"/>
    </reaction>
</comment>
<keyword evidence="6" id="KW-0418">Kinase</keyword>
<keyword evidence="14" id="KW-1185">Reference proteome</keyword>
<dbReference type="InterPro" id="IPR001789">
    <property type="entry name" value="Sig_transdc_resp-reg_receiver"/>
</dbReference>
<proteinExistence type="predicted"/>
<dbReference type="PROSITE" id="PS50851">
    <property type="entry name" value="CHEW"/>
    <property type="match status" value="1"/>
</dbReference>
<feature type="domain" description="Histidine kinase" evidence="10">
    <location>
        <begin position="130"/>
        <end position="358"/>
    </location>
</feature>
<gene>
    <name evidence="13" type="primary">cheA_2</name>
    <name evidence="13" type="ORF">Tther_01963</name>
</gene>
<dbReference type="SUPFAM" id="SSF52172">
    <property type="entry name" value="CheY-like"/>
    <property type="match status" value="1"/>
</dbReference>
<dbReference type="InterPro" id="IPR004358">
    <property type="entry name" value="Sig_transdc_His_kin-like_C"/>
</dbReference>
<dbReference type="Pfam" id="PF02518">
    <property type="entry name" value="HATPase_c"/>
    <property type="match status" value="1"/>
</dbReference>
<comment type="function">
    <text evidence="7">Involved in the transmission of sensory signals from the chemoreceptors to the flagellar motors. CheA is autophosphorylated; it can transfer its phosphate group to either CheB or CheY.</text>
</comment>
<evidence type="ECO:0000259" key="11">
    <source>
        <dbReference type="PROSITE" id="PS50110"/>
    </source>
</evidence>
<name>A0A554WYG2_9BURK</name>
<dbReference type="InterPro" id="IPR005467">
    <property type="entry name" value="His_kinase_dom"/>
</dbReference>
<dbReference type="PROSITE" id="PS50110">
    <property type="entry name" value="RESPONSE_REGULATORY"/>
    <property type="match status" value="1"/>
</dbReference>
<sequence>MTPRGIDVEPLGEVATTSETAELRVVFRDDATVAQIRPAPVPMDLIDPLLAGSAEQQLQRQRLQVELAGLHRCLHDMAANVERLRRQWRELQQHTEAGTPAQLGNGAAAAGFDALELERYTRVQELTRLLAETIDDVATVQRQMQRAVASADTHLAAQERLARDAQHALLHARLVPFESLLERLTRGVREAAEARGRRIDWQPQGDAARIDRPVLERLLPILEHLLRNAVVHGIEPPADRLAAGKRPEGRVALQWQIQGADLCLTVTDDGAGLDVQGLRARAVAAGWHPADAPFTRDDAVRCALQPGVSTAAHVDAWAGRGIGLDVVRSELMALGGRLEGFEPEGGGTGWRLTVPLTTAIATVVVVRVDQHTVALPVPWVSAVRRVRGAELTAAELSGLWGEGGVRMPLRWLGALLGTSPRPAAPAGGHGVPVLECHSAGRRVALRVDAVVGRQRVVWRPLPPPLARQPGLVGASVQADGQVLLIYHPLALCDAHDLGVAGPAPTAAPERAPAVTEHGPEHEREHWREHGRAGGEPPTPLVLVVDDSITVRRVTQRLLQRAGYRVALAGDGVQALQRLREEAPVVVLCDIEMPRMDGFELVRALRNDPRWADLPVVMVTSRLADKHRLHAEALGVNHYLGKPYAEDELLALVAAYARLAPAAPAPRLEAASPPSPSPVTPS</sequence>
<dbReference type="Proteomes" id="UP000318542">
    <property type="component" value="Unassembled WGS sequence"/>
</dbReference>
<dbReference type="Gene3D" id="2.30.30.40">
    <property type="entry name" value="SH3 Domains"/>
    <property type="match status" value="1"/>
</dbReference>
<dbReference type="InterPro" id="IPR002545">
    <property type="entry name" value="CheW-lke_dom"/>
</dbReference>
<feature type="domain" description="Response regulatory" evidence="11">
    <location>
        <begin position="540"/>
        <end position="656"/>
    </location>
</feature>
<evidence type="ECO:0000256" key="8">
    <source>
        <dbReference type="PROSITE-ProRule" id="PRU00169"/>
    </source>
</evidence>
<evidence type="ECO:0000256" key="5">
    <source>
        <dbReference type="ARBA" id="ARBA00022679"/>
    </source>
</evidence>
<feature type="compositionally biased region" description="Low complexity" evidence="9">
    <location>
        <begin position="503"/>
        <end position="513"/>
    </location>
</feature>
<dbReference type="CDD" id="cd17546">
    <property type="entry name" value="REC_hyHK_CKI1_RcsC-like"/>
    <property type="match status" value="1"/>
</dbReference>
<dbReference type="InterPro" id="IPR003594">
    <property type="entry name" value="HATPase_dom"/>
</dbReference>
<dbReference type="AlphaFoldDB" id="A0A554WYG2"/>
<evidence type="ECO:0000256" key="9">
    <source>
        <dbReference type="SAM" id="MobiDB-lite"/>
    </source>
</evidence>
<dbReference type="EC" id="2.7.13.3" evidence="2"/>
<evidence type="ECO:0000256" key="3">
    <source>
        <dbReference type="ARBA" id="ARBA00021495"/>
    </source>
</evidence>
<keyword evidence="4 8" id="KW-0597">Phosphoprotein</keyword>
<dbReference type="Pfam" id="PF00072">
    <property type="entry name" value="Response_reg"/>
    <property type="match status" value="1"/>
</dbReference>
<organism evidence="13 14">
    <name type="scientific">Tepidimonas thermarum</name>
    <dbReference type="NCBI Taxonomy" id="335431"/>
    <lineage>
        <taxon>Bacteria</taxon>
        <taxon>Pseudomonadati</taxon>
        <taxon>Pseudomonadota</taxon>
        <taxon>Betaproteobacteria</taxon>
        <taxon>Burkholderiales</taxon>
        <taxon>Tepidimonas</taxon>
    </lineage>
</organism>